<protein>
    <recommendedName>
        <fullName evidence="10">Glycerol-3-phosphate acyltransferase</fullName>
    </recommendedName>
    <alternativeName>
        <fullName evidence="10">Acyl-PO4 G3P acyltransferase</fullName>
    </alternativeName>
    <alternativeName>
        <fullName evidence="10">Acyl-phosphate--glycerol-3-phosphate acyltransferase</fullName>
    </alternativeName>
    <alternativeName>
        <fullName evidence="10">G3P acyltransferase</fullName>
        <shortName evidence="10">GPAT</shortName>
        <ecNumber evidence="10">2.3.1.275</ecNumber>
    </alternativeName>
    <alternativeName>
        <fullName evidence="10">Lysophosphatidic acid synthase</fullName>
        <shortName evidence="10">LPA synthase</shortName>
    </alternativeName>
</protein>
<dbReference type="GO" id="GO:0005886">
    <property type="term" value="C:plasma membrane"/>
    <property type="evidence" value="ECO:0007669"/>
    <property type="project" value="UniProtKB-SubCell"/>
</dbReference>
<comment type="function">
    <text evidence="10">Catalyzes the transfer of an acyl group from acyl-phosphate (acyl-PO(4)) to glycerol-3-phosphate (G3P) to form lysophosphatidic acid (LPA). This enzyme utilizes acyl-phosphate as fatty acyl donor, but not acyl-CoA or acyl-ACP.</text>
</comment>
<sequence>MTPLVLWIITLAIAYLVGSIPTGYLLVRTFRNEDIRESGSGNIGATNVARSGAKGLGIATLILDALKGVLAVVIAQHMAQWAGFPNGYDLEAVAGLFAVIGHIFPVWLGFRGGKGVATAAGVFAALMPLTTLVCIGIFAVVFMLTRYVSLASIVGAVSLAILCIVFDTRRELIVDLVYVAMPLLVIAKHHGNISRLLAHTEPKFGTKPAA</sequence>
<evidence type="ECO:0000256" key="4">
    <source>
        <dbReference type="ARBA" id="ARBA00022692"/>
    </source>
</evidence>
<keyword evidence="8 10" id="KW-0594">Phospholipid biosynthesis</keyword>
<evidence type="ECO:0000256" key="2">
    <source>
        <dbReference type="ARBA" id="ARBA00022516"/>
    </source>
</evidence>
<feature type="transmembrane region" description="Helical" evidence="10">
    <location>
        <begin position="56"/>
        <end position="78"/>
    </location>
</feature>
<evidence type="ECO:0000256" key="1">
    <source>
        <dbReference type="ARBA" id="ARBA00022475"/>
    </source>
</evidence>
<dbReference type="EMBL" id="CP003379">
    <property type="protein sequence ID" value="AFL87269.1"/>
    <property type="molecule type" value="Genomic_DNA"/>
</dbReference>
<evidence type="ECO:0000256" key="7">
    <source>
        <dbReference type="ARBA" id="ARBA00023136"/>
    </source>
</evidence>
<keyword evidence="2 10" id="KW-0444">Lipid biosynthesis</keyword>
<evidence type="ECO:0000256" key="5">
    <source>
        <dbReference type="ARBA" id="ARBA00022989"/>
    </source>
</evidence>
<evidence type="ECO:0000256" key="10">
    <source>
        <dbReference type="HAMAP-Rule" id="MF_01043"/>
    </source>
</evidence>
<dbReference type="NCBIfam" id="TIGR00023">
    <property type="entry name" value="glycerol-3-phosphate 1-O-acyltransferase PlsY"/>
    <property type="match status" value="1"/>
</dbReference>
<evidence type="ECO:0000313" key="11">
    <source>
        <dbReference type="EMBL" id="AFL87269.1"/>
    </source>
</evidence>
<evidence type="ECO:0000313" key="12">
    <source>
        <dbReference type="Proteomes" id="UP000006056"/>
    </source>
</evidence>
<reference evidence="11 12" key="1">
    <citation type="submission" date="2012-06" db="EMBL/GenBank/DDBJ databases">
        <title>Complete genome of Terriglobus roseus DSM 18391.</title>
        <authorList>
            <consortium name="US DOE Joint Genome Institute (JGI-PGF)"/>
            <person name="Lucas S."/>
            <person name="Copeland A."/>
            <person name="Lapidus A."/>
            <person name="Glavina del Rio T."/>
            <person name="Dalin E."/>
            <person name="Tice H."/>
            <person name="Bruce D."/>
            <person name="Goodwin L."/>
            <person name="Pitluck S."/>
            <person name="Peters L."/>
            <person name="Mikhailova N."/>
            <person name="Munk A.C.C."/>
            <person name="Kyrpides N."/>
            <person name="Mavromatis K."/>
            <person name="Ivanova N."/>
            <person name="Brettin T."/>
            <person name="Detter J.C."/>
            <person name="Han C."/>
            <person name="Larimer F."/>
            <person name="Land M."/>
            <person name="Hauser L."/>
            <person name="Markowitz V."/>
            <person name="Cheng J.-F."/>
            <person name="Hugenholtz P."/>
            <person name="Woyke T."/>
            <person name="Wu D."/>
            <person name="Brambilla E."/>
            <person name="Klenk H.-P."/>
            <person name="Eisen J.A."/>
        </authorList>
    </citation>
    <scope>NUCLEOTIDE SEQUENCE [LARGE SCALE GENOMIC DNA]</scope>
    <source>
        <strain evidence="12">DSM 18391 / NRRL B-41598 / KBS 63</strain>
    </source>
</reference>
<keyword evidence="5 10" id="KW-1133">Transmembrane helix</keyword>
<feature type="transmembrane region" description="Helical" evidence="10">
    <location>
        <begin position="147"/>
        <end position="166"/>
    </location>
</feature>
<dbReference type="AlphaFoldDB" id="I3ZDF1"/>
<dbReference type="UniPathway" id="UPA00085"/>
<keyword evidence="9 10" id="KW-1208">Phospholipid metabolism</keyword>
<comment type="pathway">
    <text evidence="10">Lipid metabolism; phospholipid metabolism.</text>
</comment>
<dbReference type="GO" id="GO:0043772">
    <property type="term" value="F:acyl-phosphate glycerol-3-phosphate acyltransferase activity"/>
    <property type="evidence" value="ECO:0007669"/>
    <property type="project" value="UniProtKB-UniRule"/>
</dbReference>
<dbReference type="GO" id="GO:0008654">
    <property type="term" value="P:phospholipid biosynthetic process"/>
    <property type="evidence" value="ECO:0007669"/>
    <property type="project" value="UniProtKB-UniRule"/>
</dbReference>
<dbReference type="eggNOG" id="COG0344">
    <property type="taxonomic scope" value="Bacteria"/>
</dbReference>
<comment type="subunit">
    <text evidence="10">Probably interacts with PlsX.</text>
</comment>
<evidence type="ECO:0000256" key="8">
    <source>
        <dbReference type="ARBA" id="ARBA00023209"/>
    </source>
</evidence>
<dbReference type="RefSeq" id="WP_014784838.1">
    <property type="nucleotide sequence ID" value="NC_018014.1"/>
</dbReference>
<comment type="similarity">
    <text evidence="10">Belongs to the PlsY family.</text>
</comment>
<dbReference type="KEGG" id="trs:Terro_0947"/>
<accession>I3ZDF1</accession>
<keyword evidence="4 10" id="KW-0812">Transmembrane</keyword>
<dbReference type="HOGENOM" id="CLU_081254_1_0_0"/>
<keyword evidence="7 10" id="KW-0472">Membrane</keyword>
<feature type="transmembrane region" description="Helical" evidence="10">
    <location>
        <begin position="122"/>
        <end position="141"/>
    </location>
</feature>
<evidence type="ECO:0000256" key="9">
    <source>
        <dbReference type="ARBA" id="ARBA00023264"/>
    </source>
</evidence>
<feature type="transmembrane region" description="Helical" evidence="10">
    <location>
        <begin position="6"/>
        <end position="27"/>
    </location>
</feature>
<dbReference type="Pfam" id="PF02660">
    <property type="entry name" value="G3P_acyltransf"/>
    <property type="match status" value="1"/>
</dbReference>
<dbReference type="Proteomes" id="UP000006056">
    <property type="component" value="Chromosome"/>
</dbReference>
<organism evidence="11 12">
    <name type="scientific">Terriglobus roseus (strain DSM 18391 / NRRL B-41598 / KBS 63)</name>
    <dbReference type="NCBI Taxonomy" id="926566"/>
    <lineage>
        <taxon>Bacteria</taxon>
        <taxon>Pseudomonadati</taxon>
        <taxon>Acidobacteriota</taxon>
        <taxon>Terriglobia</taxon>
        <taxon>Terriglobales</taxon>
        <taxon>Acidobacteriaceae</taxon>
        <taxon>Terriglobus</taxon>
    </lineage>
</organism>
<keyword evidence="6 10" id="KW-0443">Lipid metabolism</keyword>
<dbReference type="PANTHER" id="PTHR30309">
    <property type="entry name" value="INNER MEMBRANE PROTEIN YGIH"/>
    <property type="match status" value="1"/>
</dbReference>
<dbReference type="PATRIC" id="fig|926566.3.peg.926"/>
<dbReference type="PANTHER" id="PTHR30309:SF0">
    <property type="entry name" value="GLYCEROL-3-PHOSPHATE ACYLTRANSFERASE-RELATED"/>
    <property type="match status" value="1"/>
</dbReference>
<dbReference type="InterPro" id="IPR003811">
    <property type="entry name" value="G3P_acylTferase_PlsY"/>
</dbReference>
<comment type="subcellular location">
    <subcellularLocation>
        <location evidence="10">Cell membrane</location>
        <topology evidence="10">Multi-pass membrane protein</topology>
    </subcellularLocation>
</comment>
<evidence type="ECO:0000256" key="3">
    <source>
        <dbReference type="ARBA" id="ARBA00022679"/>
    </source>
</evidence>
<proteinExistence type="inferred from homology"/>
<keyword evidence="11" id="KW-0012">Acyltransferase</keyword>
<dbReference type="SMART" id="SM01207">
    <property type="entry name" value="G3P_acyltransf"/>
    <property type="match status" value="1"/>
</dbReference>
<gene>
    <name evidence="10" type="primary">plsY</name>
    <name evidence="11" type="ordered locus">Terro_0947</name>
</gene>
<keyword evidence="1 10" id="KW-1003">Cell membrane</keyword>
<keyword evidence="12" id="KW-1185">Reference proteome</keyword>
<dbReference type="HAMAP" id="MF_01043">
    <property type="entry name" value="PlsY"/>
    <property type="match status" value="1"/>
</dbReference>
<feature type="transmembrane region" description="Helical" evidence="10">
    <location>
        <begin position="90"/>
        <end position="110"/>
    </location>
</feature>
<dbReference type="OrthoDB" id="9777124at2"/>
<name>I3ZDF1_TERRK</name>
<dbReference type="EC" id="2.3.1.275" evidence="10"/>
<keyword evidence="3 10" id="KW-0808">Transferase</keyword>
<comment type="catalytic activity">
    <reaction evidence="10">
        <text>an acyl phosphate + sn-glycerol 3-phosphate = a 1-acyl-sn-glycero-3-phosphate + phosphate</text>
        <dbReference type="Rhea" id="RHEA:34075"/>
        <dbReference type="ChEBI" id="CHEBI:43474"/>
        <dbReference type="ChEBI" id="CHEBI:57597"/>
        <dbReference type="ChEBI" id="CHEBI:57970"/>
        <dbReference type="ChEBI" id="CHEBI:59918"/>
        <dbReference type="EC" id="2.3.1.275"/>
    </reaction>
</comment>
<evidence type="ECO:0000256" key="6">
    <source>
        <dbReference type="ARBA" id="ARBA00023098"/>
    </source>
</evidence>
<dbReference type="STRING" id="926566.Terro_0947"/>